<dbReference type="PANTHER" id="PTHR30537">
    <property type="entry name" value="HTH-TYPE TRANSCRIPTIONAL REGULATOR"/>
    <property type="match status" value="1"/>
</dbReference>
<comment type="similarity">
    <text evidence="1">Belongs to the LysR transcriptional regulatory family.</text>
</comment>
<proteinExistence type="inferred from homology"/>
<dbReference type="RefSeq" id="WP_369725463.1">
    <property type="nucleotide sequence ID" value="NZ_CP165734.1"/>
</dbReference>
<gene>
    <name evidence="3" type="ORF">AB8Z38_12635</name>
</gene>
<dbReference type="InterPro" id="IPR058163">
    <property type="entry name" value="LysR-type_TF_proteobact-type"/>
</dbReference>
<dbReference type="AlphaFoldDB" id="A0AB39XQP3"/>
<feature type="domain" description="LysR substrate-binding" evidence="2">
    <location>
        <begin position="2"/>
        <end position="93"/>
    </location>
</feature>
<evidence type="ECO:0000259" key="2">
    <source>
        <dbReference type="Pfam" id="PF03466"/>
    </source>
</evidence>
<evidence type="ECO:0000313" key="3">
    <source>
        <dbReference type="EMBL" id="XDV60122.1"/>
    </source>
</evidence>
<dbReference type="EMBL" id="CP165734">
    <property type="protein sequence ID" value="XDV60122.1"/>
    <property type="molecule type" value="Genomic_DNA"/>
</dbReference>
<dbReference type="SUPFAM" id="SSF53850">
    <property type="entry name" value="Periplasmic binding protein-like II"/>
    <property type="match status" value="1"/>
</dbReference>
<name>A0AB39XQP3_9BRAD</name>
<dbReference type="Gene3D" id="3.40.190.290">
    <property type="match status" value="1"/>
</dbReference>
<sequence>MVRITAPTAFGRACLVPVLAELMEAHPALQIDLDLSDRYLGLQSSGVDLAIRLSDDAPSGWMSVDLGAVPVRLCASPAYMFALRPSHLLRAARVRVIVEALQKRLGRPSP</sequence>
<reference evidence="3" key="1">
    <citation type="submission" date="2024-08" db="EMBL/GenBank/DDBJ databases">
        <authorList>
            <person name="Chaddad Z."/>
            <person name="Lamrabet M."/>
            <person name="Bouhnik O."/>
            <person name="Alami S."/>
            <person name="Wipf D."/>
            <person name="Courty P.E."/>
            <person name="Missbah El Idrissi M."/>
        </authorList>
    </citation>
    <scope>NUCLEOTIDE SEQUENCE</scope>
    <source>
        <strain evidence="3">LLZ17</strain>
    </source>
</reference>
<dbReference type="PANTHER" id="PTHR30537:SF5">
    <property type="entry name" value="HTH-TYPE TRANSCRIPTIONAL ACTIVATOR TTDR-RELATED"/>
    <property type="match status" value="1"/>
</dbReference>
<evidence type="ECO:0000256" key="1">
    <source>
        <dbReference type="ARBA" id="ARBA00009437"/>
    </source>
</evidence>
<dbReference type="InterPro" id="IPR005119">
    <property type="entry name" value="LysR_subst-bd"/>
</dbReference>
<dbReference type="Pfam" id="PF03466">
    <property type="entry name" value="LysR_substrate"/>
    <property type="match status" value="1"/>
</dbReference>
<organism evidence="3">
    <name type="scientific">Bradyrhizobium sp. LLZ17</name>
    <dbReference type="NCBI Taxonomy" id="3239388"/>
    <lineage>
        <taxon>Bacteria</taxon>
        <taxon>Pseudomonadati</taxon>
        <taxon>Pseudomonadota</taxon>
        <taxon>Alphaproteobacteria</taxon>
        <taxon>Hyphomicrobiales</taxon>
        <taxon>Nitrobacteraceae</taxon>
        <taxon>Bradyrhizobium</taxon>
    </lineage>
</organism>
<accession>A0AB39XQP3</accession>
<protein>
    <submittedName>
        <fullName evidence="3">LysR substrate-binding domain-containing protein</fullName>
    </submittedName>
</protein>